<name>A0A6L2ZW08_9LACT</name>
<sequence>MEEIKTQIIEEFEIQHYPLGALFKKKLMQADIYSIQGKLRSMEMMPAVVGFGGKQCKASEV</sequence>
<evidence type="ECO:0000313" key="2">
    <source>
        <dbReference type="Proteomes" id="UP000504756"/>
    </source>
</evidence>
<gene>
    <name evidence="1" type="ORF">ikelab_15540</name>
</gene>
<protein>
    <submittedName>
        <fullName evidence="1">Uncharacterized protein</fullName>
    </submittedName>
</protein>
<dbReference type="EMBL" id="BLXU01000009">
    <property type="protein sequence ID" value="GFO52279.1"/>
    <property type="molecule type" value="Genomic_DNA"/>
</dbReference>
<dbReference type="Proteomes" id="UP000504756">
    <property type="component" value="Unassembled WGS sequence"/>
</dbReference>
<reference evidence="1 2" key="1">
    <citation type="submission" date="2020-06" db="EMBL/GenBank/DDBJ databases">
        <title>Draft genome sequence of Lactic acid bacteria from Okinawan-style tofu.</title>
        <authorList>
            <person name="Takara I."/>
            <person name="Ikematsu S."/>
        </authorList>
    </citation>
    <scope>NUCLEOTIDE SEQUENCE [LARGE SCALE GENOMIC DNA]</scope>
    <source>
        <strain evidence="2">lg38</strain>
    </source>
</reference>
<accession>A0A6L2ZW08</accession>
<evidence type="ECO:0000313" key="1">
    <source>
        <dbReference type="EMBL" id="GFO52279.1"/>
    </source>
</evidence>
<comment type="caution">
    <text evidence="1">The sequence shown here is derived from an EMBL/GenBank/DDBJ whole genome shotgun (WGS) entry which is preliminary data.</text>
</comment>
<dbReference type="AlphaFoldDB" id="A0A6L2ZW08"/>
<dbReference type="RefSeq" id="WP_176490488.1">
    <property type="nucleotide sequence ID" value="NZ_BLXU01000009.1"/>
</dbReference>
<proteinExistence type="predicted"/>
<organism evidence="1 2">
    <name type="scientific">Lactococcus garvieae</name>
    <dbReference type="NCBI Taxonomy" id="1363"/>
    <lineage>
        <taxon>Bacteria</taxon>
        <taxon>Bacillati</taxon>
        <taxon>Bacillota</taxon>
        <taxon>Bacilli</taxon>
        <taxon>Lactobacillales</taxon>
        <taxon>Streptococcaceae</taxon>
        <taxon>Lactococcus</taxon>
    </lineage>
</organism>